<feature type="domain" description="Jacalin-type lectin" evidence="3">
    <location>
        <begin position="7"/>
        <end position="158"/>
    </location>
</feature>
<dbReference type="SUPFAM" id="SSF51101">
    <property type="entry name" value="Mannose-binding lectins"/>
    <property type="match status" value="1"/>
</dbReference>
<proteinExistence type="inferred from homology"/>
<evidence type="ECO:0000256" key="2">
    <source>
        <dbReference type="ARBA" id="ARBA00022734"/>
    </source>
</evidence>
<gene>
    <name evidence="4" type="ORF">BVRB_012050</name>
</gene>
<evidence type="ECO:0000259" key="3">
    <source>
        <dbReference type="PROSITE" id="PS51752"/>
    </source>
</evidence>
<evidence type="ECO:0000256" key="1">
    <source>
        <dbReference type="ARBA" id="ARBA00006568"/>
    </source>
</evidence>
<dbReference type="PANTHER" id="PTHR46506">
    <property type="entry name" value="OS05G0143600 PROTEIN"/>
    <property type="match status" value="1"/>
</dbReference>
<dbReference type="ExpressionAtlas" id="A0A0J8B5G3">
    <property type="expression patterns" value="baseline"/>
</dbReference>
<name>A0A0J8B5G3_BETVV</name>
<dbReference type="PROSITE" id="PS51752">
    <property type="entry name" value="JACALIN_LECTIN"/>
    <property type="match status" value="1"/>
</dbReference>
<keyword evidence="2" id="KW-0430">Lectin</keyword>
<dbReference type="Gene3D" id="2.100.10.30">
    <property type="entry name" value="Jacalin-like lectin domain"/>
    <property type="match status" value="1"/>
</dbReference>
<keyword evidence="5" id="KW-1185">Reference proteome</keyword>
<accession>A0A0J8B5G3</accession>
<sequence length="158" mass="17434">MEIPTDAVNYGPYGSSKETNWSVELGRCEYIKEVLVNHGWIVDGIGFVIADASGLPCPAKWFGGRGGDASRITMRSNEYITRISGKYGRYAHARSEITIGSLRIHTNLWPSGYGPYGEVKLVDNIQSFSTPLQTSDTVVKLYGTYHAYLGSIGIHVRK</sequence>
<comment type="similarity">
    <text evidence="1">Belongs to the jacalin lectin family.</text>
</comment>
<protein>
    <recommendedName>
        <fullName evidence="3">Jacalin-type lectin domain-containing protein</fullName>
    </recommendedName>
</protein>
<reference evidence="4 5" key="1">
    <citation type="journal article" date="2014" name="Nature">
        <title>The genome of the recently domesticated crop plant sugar beet (Beta vulgaris).</title>
        <authorList>
            <person name="Dohm J.C."/>
            <person name="Minoche A.E."/>
            <person name="Holtgrawe D."/>
            <person name="Capella-Gutierrez S."/>
            <person name="Zakrzewski F."/>
            <person name="Tafer H."/>
            <person name="Rupp O."/>
            <person name="Sorensen T.R."/>
            <person name="Stracke R."/>
            <person name="Reinhardt R."/>
            <person name="Goesmann A."/>
            <person name="Kraft T."/>
            <person name="Schulz B."/>
            <person name="Stadler P.F."/>
            <person name="Schmidt T."/>
            <person name="Gabaldon T."/>
            <person name="Lehrach H."/>
            <person name="Weisshaar B."/>
            <person name="Himmelbauer H."/>
        </authorList>
    </citation>
    <scope>NUCLEOTIDE SEQUENCE [LARGE SCALE GENOMIC DNA]</scope>
    <source>
        <tissue evidence="4">Taproot</tissue>
    </source>
</reference>
<dbReference type="GO" id="GO:0030246">
    <property type="term" value="F:carbohydrate binding"/>
    <property type="evidence" value="ECO:0007669"/>
    <property type="project" value="UniProtKB-KW"/>
</dbReference>
<dbReference type="Proteomes" id="UP000035740">
    <property type="component" value="Unassembled WGS sequence"/>
</dbReference>
<dbReference type="InterPro" id="IPR001229">
    <property type="entry name" value="Jacalin-like_lectin_dom"/>
</dbReference>
<dbReference type="OrthoDB" id="581739at2759"/>
<evidence type="ECO:0000313" key="5">
    <source>
        <dbReference type="Proteomes" id="UP000035740"/>
    </source>
</evidence>
<dbReference type="OMA" id="TYHAYLG"/>
<dbReference type="Gramene" id="KMS95128">
    <property type="protein sequence ID" value="KMS95128"/>
    <property type="gene ID" value="BVRB_012050"/>
</dbReference>
<organism evidence="4 5">
    <name type="scientific">Beta vulgaris subsp. vulgaris</name>
    <name type="common">Beet</name>
    <dbReference type="NCBI Taxonomy" id="3555"/>
    <lineage>
        <taxon>Eukaryota</taxon>
        <taxon>Viridiplantae</taxon>
        <taxon>Streptophyta</taxon>
        <taxon>Embryophyta</taxon>
        <taxon>Tracheophyta</taxon>
        <taxon>Spermatophyta</taxon>
        <taxon>Magnoliopsida</taxon>
        <taxon>eudicotyledons</taxon>
        <taxon>Gunneridae</taxon>
        <taxon>Pentapetalae</taxon>
        <taxon>Caryophyllales</taxon>
        <taxon>Chenopodiaceae</taxon>
        <taxon>Betoideae</taxon>
        <taxon>Beta</taxon>
    </lineage>
</organism>
<evidence type="ECO:0000313" key="4">
    <source>
        <dbReference type="EMBL" id="KMS95128.1"/>
    </source>
</evidence>
<dbReference type="AlphaFoldDB" id="A0A0J8B5G3"/>
<dbReference type="KEGG" id="bvg:104884785"/>
<dbReference type="InterPro" id="IPR036404">
    <property type="entry name" value="Jacalin-like_lectin_dom_sf"/>
</dbReference>
<dbReference type="EMBL" id="KQ090539">
    <property type="protein sequence ID" value="KMS95128.1"/>
    <property type="molecule type" value="Genomic_DNA"/>
</dbReference>
<dbReference type="Pfam" id="PF01419">
    <property type="entry name" value="Jacalin"/>
    <property type="match status" value="1"/>
</dbReference>